<organism evidence="2 3">
    <name type="scientific">Parendozoicomonas callyspongiae</name>
    <dbReference type="NCBI Taxonomy" id="2942213"/>
    <lineage>
        <taxon>Bacteria</taxon>
        <taxon>Pseudomonadati</taxon>
        <taxon>Pseudomonadota</taxon>
        <taxon>Gammaproteobacteria</taxon>
        <taxon>Oceanospirillales</taxon>
        <taxon>Endozoicomonadaceae</taxon>
        <taxon>Parendozoicomonas</taxon>
    </lineage>
</organism>
<dbReference type="RefSeq" id="WP_249698271.1">
    <property type="nucleotide sequence ID" value="NZ_JAMFLX010000005.1"/>
</dbReference>
<dbReference type="EMBL" id="JAMFLX010000005">
    <property type="protein sequence ID" value="MCL6269294.1"/>
    <property type="molecule type" value="Genomic_DNA"/>
</dbReference>
<keyword evidence="3" id="KW-1185">Reference proteome</keyword>
<proteinExistence type="predicted"/>
<keyword evidence="2" id="KW-0378">Hydrolase</keyword>
<feature type="domain" description="Serine aminopeptidase S33" evidence="1">
    <location>
        <begin position="25"/>
        <end position="289"/>
    </location>
</feature>
<evidence type="ECO:0000313" key="3">
    <source>
        <dbReference type="Proteomes" id="UP001203338"/>
    </source>
</evidence>
<evidence type="ECO:0000313" key="2">
    <source>
        <dbReference type="EMBL" id="MCL6269294.1"/>
    </source>
</evidence>
<gene>
    <name evidence="2" type="ORF">M3P05_04965</name>
</gene>
<reference evidence="2 3" key="1">
    <citation type="submission" date="2022-05" db="EMBL/GenBank/DDBJ databases">
        <authorList>
            <person name="Park J.-S."/>
        </authorList>
    </citation>
    <scope>NUCLEOTIDE SEQUENCE [LARGE SCALE GENOMIC DNA]</scope>
    <source>
        <strain evidence="2 3">2012CJ34-2</strain>
    </source>
</reference>
<dbReference type="InterPro" id="IPR051044">
    <property type="entry name" value="MAG_DAG_Lipase"/>
</dbReference>
<comment type="caution">
    <text evidence="2">The sequence shown here is derived from an EMBL/GenBank/DDBJ whole genome shotgun (WGS) entry which is preliminary data.</text>
</comment>
<sequence>MSAHELHLQANDGHQITGYHWQQPDSKAVILLLHGMTEHAARYRSFAETLNKAGYSVVAPNHRGHGPHIPQQQLGWFAESNGWQKVLGDISLVHSFVTDLYPDIPVILMGHSMGSFLAQAWLLNRPEPVSGTILSGSNFAPRLLLKLGKLVAILENARQGTNGHSKLIDTLSFGSYNNAFKPVRTPFDWLSRDSAEVNKYIEDPLCGFLCTNVMWLDLFNGLLSITSIKALKNIDNRLPFYIFGGSKDPVGQQGKGLKQLANSLSKAGSDSITLEIWPEGRHEMLNETNRQEVVIKLLQWLDQQVQNFRSTEAENHG</sequence>
<dbReference type="Pfam" id="PF12146">
    <property type="entry name" value="Hydrolase_4"/>
    <property type="match status" value="1"/>
</dbReference>
<dbReference type="GO" id="GO:0016787">
    <property type="term" value="F:hydrolase activity"/>
    <property type="evidence" value="ECO:0007669"/>
    <property type="project" value="UniProtKB-KW"/>
</dbReference>
<dbReference type="InterPro" id="IPR029058">
    <property type="entry name" value="AB_hydrolase_fold"/>
</dbReference>
<dbReference type="InterPro" id="IPR022742">
    <property type="entry name" value="Hydrolase_4"/>
</dbReference>
<dbReference type="PANTHER" id="PTHR11614">
    <property type="entry name" value="PHOSPHOLIPASE-RELATED"/>
    <property type="match status" value="1"/>
</dbReference>
<dbReference type="Gene3D" id="3.40.50.1820">
    <property type="entry name" value="alpha/beta hydrolase"/>
    <property type="match status" value="1"/>
</dbReference>
<accession>A0ABT0PD52</accession>
<name>A0ABT0PD52_9GAMM</name>
<evidence type="ECO:0000259" key="1">
    <source>
        <dbReference type="Pfam" id="PF12146"/>
    </source>
</evidence>
<protein>
    <submittedName>
        <fullName evidence="2">Alpha/beta hydrolase</fullName>
    </submittedName>
</protein>
<dbReference type="Proteomes" id="UP001203338">
    <property type="component" value="Unassembled WGS sequence"/>
</dbReference>
<dbReference type="SUPFAM" id="SSF53474">
    <property type="entry name" value="alpha/beta-Hydrolases"/>
    <property type="match status" value="1"/>
</dbReference>